<reference evidence="3" key="1">
    <citation type="journal article" date="2019" name="Int. J. Syst. Evol. Microbiol.">
        <title>The Global Catalogue of Microorganisms (GCM) 10K type strain sequencing project: providing services to taxonomists for standard genome sequencing and annotation.</title>
        <authorList>
            <consortium name="The Broad Institute Genomics Platform"/>
            <consortium name="The Broad Institute Genome Sequencing Center for Infectious Disease"/>
            <person name="Wu L."/>
            <person name="Ma J."/>
        </authorList>
    </citation>
    <scope>NUCLEOTIDE SEQUENCE [LARGE SCALE GENOMIC DNA]</scope>
    <source>
        <strain evidence="3">CCUG 42722</strain>
    </source>
</reference>
<protein>
    <recommendedName>
        <fullName evidence="4">Pilus assembly protein Flp/PilA</fullName>
    </recommendedName>
</protein>
<organism evidence="2 3">
    <name type="scientific">Promicromonospora alba</name>
    <dbReference type="NCBI Taxonomy" id="1616110"/>
    <lineage>
        <taxon>Bacteria</taxon>
        <taxon>Bacillati</taxon>
        <taxon>Actinomycetota</taxon>
        <taxon>Actinomycetes</taxon>
        <taxon>Micrococcales</taxon>
        <taxon>Promicromonosporaceae</taxon>
        <taxon>Promicromonospora</taxon>
    </lineage>
</organism>
<proteinExistence type="predicted"/>
<comment type="caution">
    <text evidence="2">The sequence shown here is derived from an EMBL/GenBank/DDBJ whole genome shotgun (WGS) entry which is preliminary data.</text>
</comment>
<sequence>MNTLTEKAVAAQVTLKAYAARVARQARDDERGQGSVEYVGIILVVVAIVGAVVAGATPVGTAILTQLTTAVNNIGGGAPAP</sequence>
<gene>
    <name evidence="2" type="ORF">ACFO6V_17115</name>
</gene>
<dbReference type="RefSeq" id="WP_357510642.1">
    <property type="nucleotide sequence ID" value="NZ_JBHSFI010000005.1"/>
</dbReference>
<accession>A0ABV9HKA7</accession>
<keyword evidence="1" id="KW-0472">Membrane</keyword>
<dbReference type="EMBL" id="JBHSFI010000005">
    <property type="protein sequence ID" value="MFC4629973.1"/>
    <property type="molecule type" value="Genomic_DNA"/>
</dbReference>
<evidence type="ECO:0000313" key="2">
    <source>
        <dbReference type="EMBL" id="MFC4629973.1"/>
    </source>
</evidence>
<dbReference type="Proteomes" id="UP001596011">
    <property type="component" value="Unassembled WGS sequence"/>
</dbReference>
<evidence type="ECO:0000256" key="1">
    <source>
        <dbReference type="SAM" id="Phobius"/>
    </source>
</evidence>
<evidence type="ECO:0008006" key="4">
    <source>
        <dbReference type="Google" id="ProtNLM"/>
    </source>
</evidence>
<keyword evidence="1" id="KW-0812">Transmembrane</keyword>
<evidence type="ECO:0000313" key="3">
    <source>
        <dbReference type="Proteomes" id="UP001596011"/>
    </source>
</evidence>
<name>A0ABV9HKA7_9MICO</name>
<feature type="transmembrane region" description="Helical" evidence="1">
    <location>
        <begin position="38"/>
        <end position="64"/>
    </location>
</feature>
<keyword evidence="1" id="KW-1133">Transmembrane helix</keyword>
<keyword evidence="3" id="KW-1185">Reference proteome</keyword>